<protein>
    <submittedName>
        <fullName evidence="1">Uncharacterized protein</fullName>
    </submittedName>
</protein>
<reference evidence="1" key="1">
    <citation type="journal article" date="2017" name="Nature">
        <title>The sunflower genome provides insights into oil metabolism, flowering and Asterid evolution.</title>
        <authorList>
            <person name="Badouin H."/>
            <person name="Gouzy J."/>
            <person name="Grassa C.J."/>
            <person name="Murat F."/>
            <person name="Staton S.E."/>
            <person name="Cottret L."/>
            <person name="Lelandais-Briere C."/>
            <person name="Owens G.L."/>
            <person name="Carrere S."/>
            <person name="Mayjonade B."/>
            <person name="Legrand L."/>
            <person name="Gill N."/>
            <person name="Kane N.C."/>
            <person name="Bowers J.E."/>
            <person name="Hubner S."/>
            <person name="Bellec A."/>
            <person name="Berard A."/>
            <person name="Berges H."/>
            <person name="Blanchet N."/>
            <person name="Boniface M.C."/>
            <person name="Brunel D."/>
            <person name="Catrice O."/>
            <person name="Chaidir N."/>
            <person name="Claudel C."/>
            <person name="Donnadieu C."/>
            <person name="Faraut T."/>
            <person name="Fievet G."/>
            <person name="Helmstetter N."/>
            <person name="King M."/>
            <person name="Knapp S.J."/>
            <person name="Lai Z."/>
            <person name="Le Paslier M.C."/>
            <person name="Lippi Y."/>
            <person name="Lorenzon L."/>
            <person name="Mandel J.R."/>
            <person name="Marage G."/>
            <person name="Marchand G."/>
            <person name="Marquand E."/>
            <person name="Bret-Mestries E."/>
            <person name="Morien E."/>
            <person name="Nambeesan S."/>
            <person name="Nguyen T."/>
            <person name="Pegot-Espagnet P."/>
            <person name="Pouilly N."/>
            <person name="Raftis F."/>
            <person name="Sallet E."/>
            <person name="Schiex T."/>
            <person name="Thomas J."/>
            <person name="Vandecasteele C."/>
            <person name="Vares D."/>
            <person name="Vear F."/>
            <person name="Vautrin S."/>
            <person name="Crespi M."/>
            <person name="Mangin B."/>
            <person name="Burke J.M."/>
            <person name="Salse J."/>
            <person name="Munos S."/>
            <person name="Vincourt P."/>
            <person name="Rieseberg L.H."/>
            <person name="Langlade N.B."/>
        </authorList>
    </citation>
    <scope>NUCLEOTIDE SEQUENCE</scope>
    <source>
        <tissue evidence="1">Leaves</tissue>
    </source>
</reference>
<evidence type="ECO:0000313" key="1">
    <source>
        <dbReference type="EMBL" id="KAF5776878.1"/>
    </source>
</evidence>
<proteinExistence type="predicted"/>
<name>A0A9K3HES7_HELAN</name>
<dbReference type="EMBL" id="MNCJ02000327">
    <property type="protein sequence ID" value="KAF5776878.1"/>
    <property type="molecule type" value="Genomic_DNA"/>
</dbReference>
<organism evidence="1 2">
    <name type="scientific">Helianthus annuus</name>
    <name type="common">Common sunflower</name>
    <dbReference type="NCBI Taxonomy" id="4232"/>
    <lineage>
        <taxon>Eukaryota</taxon>
        <taxon>Viridiplantae</taxon>
        <taxon>Streptophyta</taxon>
        <taxon>Embryophyta</taxon>
        <taxon>Tracheophyta</taxon>
        <taxon>Spermatophyta</taxon>
        <taxon>Magnoliopsida</taxon>
        <taxon>eudicotyledons</taxon>
        <taxon>Gunneridae</taxon>
        <taxon>Pentapetalae</taxon>
        <taxon>asterids</taxon>
        <taxon>campanulids</taxon>
        <taxon>Asterales</taxon>
        <taxon>Asteraceae</taxon>
        <taxon>Asteroideae</taxon>
        <taxon>Heliantheae alliance</taxon>
        <taxon>Heliantheae</taxon>
        <taxon>Helianthus</taxon>
    </lineage>
</organism>
<accession>A0A9K3HES7</accession>
<dbReference type="Gramene" id="mRNA:HanXRQr2_Chr12g0529171">
    <property type="protein sequence ID" value="mRNA:HanXRQr2_Chr12g0529171"/>
    <property type="gene ID" value="HanXRQr2_Chr12g0529171"/>
</dbReference>
<sequence>MHFFMVWQGKYDLYLKYENRLTAIFMVVSVFTRSYPEKESGRHCLHCSQQSPIVLH</sequence>
<gene>
    <name evidence="1" type="ORF">HanXRQr2_Chr12g0529171</name>
</gene>
<reference evidence="1" key="2">
    <citation type="submission" date="2020-06" db="EMBL/GenBank/DDBJ databases">
        <title>Helianthus annuus Genome sequencing and assembly Release 2.</title>
        <authorList>
            <person name="Gouzy J."/>
            <person name="Langlade N."/>
            <person name="Munos S."/>
        </authorList>
    </citation>
    <scope>NUCLEOTIDE SEQUENCE</scope>
    <source>
        <tissue evidence="1">Leaves</tissue>
    </source>
</reference>
<keyword evidence="2" id="KW-1185">Reference proteome</keyword>
<dbReference type="AlphaFoldDB" id="A0A9K3HES7"/>
<dbReference type="Proteomes" id="UP000215914">
    <property type="component" value="Unassembled WGS sequence"/>
</dbReference>
<comment type="caution">
    <text evidence="1">The sequence shown here is derived from an EMBL/GenBank/DDBJ whole genome shotgun (WGS) entry which is preliminary data.</text>
</comment>
<evidence type="ECO:0000313" key="2">
    <source>
        <dbReference type="Proteomes" id="UP000215914"/>
    </source>
</evidence>